<reference evidence="4" key="1">
    <citation type="journal article" date="2006" name="Science">
        <title>Phytophthora genome sequences uncover evolutionary origins and mechanisms of pathogenesis.</title>
        <authorList>
            <person name="Tyler B.M."/>
            <person name="Tripathy S."/>
            <person name="Zhang X."/>
            <person name="Dehal P."/>
            <person name="Jiang R.H."/>
            <person name="Aerts A."/>
            <person name="Arredondo F.D."/>
            <person name="Baxter L."/>
            <person name="Bensasson D."/>
            <person name="Beynon J.L."/>
            <person name="Chapman J."/>
            <person name="Damasceno C.M."/>
            <person name="Dorrance A.E."/>
            <person name="Dou D."/>
            <person name="Dickerman A.W."/>
            <person name="Dubchak I.L."/>
            <person name="Garbelotto M."/>
            <person name="Gijzen M."/>
            <person name="Gordon S.G."/>
            <person name="Govers F."/>
            <person name="Grunwald N.J."/>
            <person name="Huang W."/>
            <person name="Ivors K.L."/>
            <person name="Jones R.W."/>
            <person name="Kamoun S."/>
            <person name="Krampis K."/>
            <person name="Lamour K.H."/>
            <person name="Lee M.K."/>
            <person name="McDonald W.H."/>
            <person name="Medina M."/>
            <person name="Meijer H.J."/>
            <person name="Nordberg E.K."/>
            <person name="Maclean D.J."/>
            <person name="Ospina-Giraldo M.D."/>
            <person name="Morris P.F."/>
            <person name="Phuntumart V."/>
            <person name="Putnam N.H."/>
            <person name="Rash S."/>
            <person name="Rose J.K."/>
            <person name="Sakihama Y."/>
            <person name="Salamov A.A."/>
            <person name="Savidor A."/>
            <person name="Scheuring C.F."/>
            <person name="Smith B.M."/>
            <person name="Sobral B.W."/>
            <person name="Terry A."/>
            <person name="Torto-Alalibo T.A."/>
            <person name="Win J."/>
            <person name="Xu Z."/>
            <person name="Zhang H."/>
            <person name="Grigoriev I.V."/>
            <person name="Rokhsar D.S."/>
            <person name="Boore J.L."/>
        </authorList>
    </citation>
    <scope>NUCLEOTIDE SEQUENCE [LARGE SCALE GENOMIC DNA]</scope>
    <source>
        <strain evidence="4">Pr102</strain>
    </source>
</reference>
<dbReference type="EMBL" id="DS567164">
    <property type="status" value="NOT_ANNOTATED_CDS"/>
    <property type="molecule type" value="Genomic_DNA"/>
</dbReference>
<dbReference type="VEuPathDB" id="FungiDB:KRP23_10736"/>
<feature type="compositionally biased region" description="Acidic residues" evidence="1">
    <location>
        <begin position="32"/>
        <end position="56"/>
    </location>
</feature>
<evidence type="ECO:0000313" key="3">
    <source>
        <dbReference type="EnsemblProtists" id="Phyra86778"/>
    </source>
</evidence>
<evidence type="ECO:0000256" key="1">
    <source>
        <dbReference type="SAM" id="MobiDB-lite"/>
    </source>
</evidence>
<protein>
    <recommendedName>
        <fullName evidence="2">DUF7869 domain-containing protein</fullName>
    </recommendedName>
</protein>
<dbReference type="PANTHER" id="PTHR34415:SF1">
    <property type="entry name" value="INTEGRASE CATALYTIC DOMAIN-CONTAINING PROTEIN"/>
    <property type="match status" value="1"/>
</dbReference>
<dbReference type="InParanoid" id="H3H7Q0"/>
<evidence type="ECO:0000313" key="4">
    <source>
        <dbReference type="Proteomes" id="UP000005238"/>
    </source>
</evidence>
<dbReference type="VEuPathDB" id="FungiDB:KRP23_8043"/>
<proteinExistence type="predicted"/>
<evidence type="ECO:0000259" key="2">
    <source>
        <dbReference type="Pfam" id="PF25273"/>
    </source>
</evidence>
<dbReference type="OMA" id="EMHHYVE"/>
<dbReference type="HOGENOM" id="CLU_675438_0_0_1"/>
<dbReference type="PANTHER" id="PTHR34415">
    <property type="entry name" value="INTEGRASE CATALYTIC DOMAIN-CONTAINING PROTEIN"/>
    <property type="match status" value="1"/>
</dbReference>
<reference evidence="3" key="2">
    <citation type="submission" date="2015-06" db="UniProtKB">
        <authorList>
            <consortium name="EnsemblProtists"/>
        </authorList>
    </citation>
    <scope>IDENTIFICATION</scope>
    <source>
        <strain evidence="3">Pr102</strain>
    </source>
</reference>
<dbReference type="InterPro" id="IPR057191">
    <property type="entry name" value="DUF7869"/>
</dbReference>
<dbReference type="EnsemblProtists" id="Phyra86778">
    <property type="protein sequence ID" value="Phyra86778"/>
    <property type="gene ID" value="Phyra86778"/>
</dbReference>
<dbReference type="Proteomes" id="UP000005238">
    <property type="component" value="Unassembled WGS sequence"/>
</dbReference>
<dbReference type="eggNOG" id="ENOG502RZH9">
    <property type="taxonomic scope" value="Eukaryota"/>
</dbReference>
<dbReference type="AlphaFoldDB" id="H3H7Q0"/>
<organism evidence="3 4">
    <name type="scientific">Phytophthora ramorum</name>
    <name type="common">Sudden oak death agent</name>
    <dbReference type="NCBI Taxonomy" id="164328"/>
    <lineage>
        <taxon>Eukaryota</taxon>
        <taxon>Sar</taxon>
        <taxon>Stramenopiles</taxon>
        <taxon>Oomycota</taxon>
        <taxon>Peronosporomycetes</taxon>
        <taxon>Peronosporales</taxon>
        <taxon>Peronosporaceae</taxon>
        <taxon>Phytophthora</taxon>
    </lineage>
</organism>
<feature type="domain" description="DUF7869" evidence="2">
    <location>
        <begin position="336"/>
        <end position="406"/>
    </location>
</feature>
<dbReference type="STRING" id="164328.H3H7Q0"/>
<accession>H3H7Q0</accession>
<keyword evidence="4" id="KW-1185">Reference proteome</keyword>
<dbReference type="Pfam" id="PF25273">
    <property type="entry name" value="DUF7869"/>
    <property type="match status" value="1"/>
</dbReference>
<sequence>MEELAAFAAAGGDQTASSSSGYSSDGSADSSWEPDADDASSAENEDEREDDQGGGEDMDISIILIDCDLTSEVTRLIREDVCKKRCLEGKAAKLEQFLCSLSQMTGGERKQSIMTALEVLKETDTVQRHRGTGVRDKYHCYLPLVGHVCRAARCAAYGVSTPTVTRFRNRINDGIFSVKAHSNRLNQNASAVGLRWLISWFKDFAKNVGEVVPVRVRNQSAVDGVVKLQYSSADYTLLPAYFTWGQLYMEMHHYVEEIRLRGAYKQDLSSASEDHAVLIIDYSQNLTLPSVTSTPSQWYFLSLRRVNMFGIYYANKTIQYNYIYDETVAGKGTDEVNSLLHHFIHKIVLPGGHRKLTIYADNCGGQNKNNYVLKALLALAHMGDLETVELKFFVKGHTKNAVDRGFGH</sequence>
<feature type="region of interest" description="Disordered" evidence="1">
    <location>
        <begin position="1"/>
        <end position="56"/>
    </location>
</feature>
<name>H3H7Q0_PHYRM</name>
<feature type="compositionally biased region" description="Low complexity" evidence="1">
    <location>
        <begin position="1"/>
        <end position="31"/>
    </location>
</feature>